<gene>
    <name evidence="3" type="ORF">MBLL_04289</name>
</gene>
<accession>A0A679KD20</accession>
<proteinExistence type="predicted"/>
<sequence length="248" mass="27651">MSTPEHANRAGITGTDGSGRALPPPFTPPLRSAAARRIVVPQKGSLRGALVTRDDKPRIVSYESNIERRVLLVLLARPDVIEVREQVEAVDYVDEDGVERKHWFDFLVTRRDGEKILVAVKDSKWVGRHPEFERNLPLIAARVPRTLADRVVLMTEVDATRDRVYDARLIHSARADRRPEQDRSVRELVDSLVGTTTIGNLVAASKLEGRGFRAVVRLIAQGVLRTIGLGRISYETQVVLASNEGDRP</sequence>
<evidence type="ECO:0000313" key="3">
    <source>
        <dbReference type="EMBL" id="CAA2145167.1"/>
    </source>
</evidence>
<name>A0A679KD20_9HYPH</name>
<evidence type="ECO:0000256" key="1">
    <source>
        <dbReference type="SAM" id="MobiDB-lite"/>
    </source>
</evidence>
<reference evidence="3" key="1">
    <citation type="submission" date="2019-12" db="EMBL/GenBank/DDBJ databases">
        <authorList>
            <person name="Cremers G."/>
        </authorList>
    </citation>
    <scope>NUCLEOTIDE SEQUENCE</scope>
    <source>
        <strain evidence="3">Mbul2</strain>
    </source>
</reference>
<feature type="domain" description="TnsA endonuclease N-terminal" evidence="2">
    <location>
        <begin position="78"/>
        <end position="137"/>
    </location>
</feature>
<protein>
    <recommendedName>
        <fullName evidence="2">TnsA endonuclease N-terminal domain-containing protein</fullName>
    </recommendedName>
</protein>
<organism evidence="3">
    <name type="scientific">Methylobacterium bullatum</name>
    <dbReference type="NCBI Taxonomy" id="570505"/>
    <lineage>
        <taxon>Bacteria</taxon>
        <taxon>Pseudomonadati</taxon>
        <taxon>Pseudomonadota</taxon>
        <taxon>Alphaproteobacteria</taxon>
        <taxon>Hyphomicrobiales</taxon>
        <taxon>Methylobacteriaceae</taxon>
        <taxon>Methylobacterium</taxon>
    </lineage>
</organism>
<dbReference type="RefSeq" id="WP_339163614.1">
    <property type="nucleotide sequence ID" value="NZ_LR743511.1"/>
</dbReference>
<dbReference type="Pfam" id="PF08722">
    <property type="entry name" value="Tn7_TnsA-like_N"/>
    <property type="match status" value="1"/>
</dbReference>
<feature type="region of interest" description="Disordered" evidence="1">
    <location>
        <begin position="1"/>
        <end position="27"/>
    </location>
</feature>
<dbReference type="InterPro" id="IPR014833">
    <property type="entry name" value="TnsA_N"/>
</dbReference>
<dbReference type="AlphaFoldDB" id="A0A679KD20"/>
<dbReference type="EMBL" id="LR743511">
    <property type="protein sequence ID" value="CAA2145167.1"/>
    <property type="molecule type" value="Genomic_DNA"/>
</dbReference>
<evidence type="ECO:0000259" key="2">
    <source>
        <dbReference type="Pfam" id="PF08722"/>
    </source>
</evidence>